<protein>
    <submittedName>
        <fullName evidence="1">Uncharacterized protein</fullName>
    </submittedName>
</protein>
<reference evidence="1" key="2">
    <citation type="journal article" date="2015" name="Fish Shellfish Immunol.">
        <title>Early steps in the European eel (Anguilla anguilla)-Vibrio vulnificus interaction in the gills: Role of the RtxA13 toxin.</title>
        <authorList>
            <person name="Callol A."/>
            <person name="Pajuelo D."/>
            <person name="Ebbesson L."/>
            <person name="Teles M."/>
            <person name="MacKenzie S."/>
            <person name="Amaro C."/>
        </authorList>
    </citation>
    <scope>NUCLEOTIDE SEQUENCE</scope>
</reference>
<accession>A0A0E9SEI3</accession>
<sequence>MKDCTHLIRRLIRNAVPHLKENFLFETLFLRQISLGTLICDSQQ</sequence>
<organism evidence="1">
    <name type="scientific">Anguilla anguilla</name>
    <name type="common">European freshwater eel</name>
    <name type="synonym">Muraena anguilla</name>
    <dbReference type="NCBI Taxonomy" id="7936"/>
    <lineage>
        <taxon>Eukaryota</taxon>
        <taxon>Metazoa</taxon>
        <taxon>Chordata</taxon>
        <taxon>Craniata</taxon>
        <taxon>Vertebrata</taxon>
        <taxon>Euteleostomi</taxon>
        <taxon>Actinopterygii</taxon>
        <taxon>Neopterygii</taxon>
        <taxon>Teleostei</taxon>
        <taxon>Anguilliformes</taxon>
        <taxon>Anguillidae</taxon>
        <taxon>Anguilla</taxon>
    </lineage>
</organism>
<reference evidence="1" key="1">
    <citation type="submission" date="2014-11" db="EMBL/GenBank/DDBJ databases">
        <authorList>
            <person name="Amaro Gonzalez C."/>
        </authorList>
    </citation>
    <scope>NUCLEOTIDE SEQUENCE</scope>
</reference>
<name>A0A0E9SEI3_ANGAN</name>
<evidence type="ECO:0000313" key="1">
    <source>
        <dbReference type="EMBL" id="JAH39667.1"/>
    </source>
</evidence>
<dbReference type="AlphaFoldDB" id="A0A0E9SEI3"/>
<proteinExistence type="predicted"/>
<dbReference type="EMBL" id="GBXM01068910">
    <property type="protein sequence ID" value="JAH39667.1"/>
    <property type="molecule type" value="Transcribed_RNA"/>
</dbReference>